<reference evidence="1 2" key="1">
    <citation type="submission" date="2020-09" db="EMBL/GenBank/DDBJ databases">
        <title>Sinomicrobium weinanense sp. nov., a halophilic bacteria isolated from saline-alkali soil.</title>
        <authorList>
            <person name="Wu P."/>
            <person name="Ren H."/>
            <person name="Mei Y."/>
            <person name="Liang Y."/>
            <person name="Chen Z."/>
        </authorList>
    </citation>
    <scope>NUCLEOTIDE SEQUENCE [LARGE SCALE GENOMIC DNA]</scope>
    <source>
        <strain evidence="1 2">FJxs</strain>
    </source>
</reference>
<gene>
    <name evidence="1" type="ORF">IBL28_11210</name>
</gene>
<name>A0A926Q349_9FLAO</name>
<sequence length="78" mass="9558">MDEKELQQLFRKYLDGKCSEDEKELLDRLFDSYAENQERSGHLNIHHSRIKKEMFSNIRKGIRKQEDNHKNPISRRWL</sequence>
<organism evidence="1 2">
    <name type="scientific">Sinomicrobium weinanense</name>
    <dbReference type="NCBI Taxonomy" id="2842200"/>
    <lineage>
        <taxon>Bacteria</taxon>
        <taxon>Pseudomonadati</taxon>
        <taxon>Bacteroidota</taxon>
        <taxon>Flavobacteriia</taxon>
        <taxon>Flavobacteriales</taxon>
        <taxon>Flavobacteriaceae</taxon>
        <taxon>Sinomicrobium</taxon>
    </lineage>
</organism>
<comment type="caution">
    <text evidence="1">The sequence shown here is derived from an EMBL/GenBank/DDBJ whole genome shotgun (WGS) entry which is preliminary data.</text>
</comment>
<dbReference type="EMBL" id="JACVDC010000030">
    <property type="protein sequence ID" value="MBC9796539.1"/>
    <property type="molecule type" value="Genomic_DNA"/>
</dbReference>
<dbReference type="RefSeq" id="WP_187965686.1">
    <property type="nucleotide sequence ID" value="NZ_JACVDC010000030.1"/>
</dbReference>
<feature type="non-terminal residue" evidence="1">
    <location>
        <position position="78"/>
    </location>
</feature>
<evidence type="ECO:0000313" key="2">
    <source>
        <dbReference type="Proteomes" id="UP000653730"/>
    </source>
</evidence>
<dbReference type="AlphaFoldDB" id="A0A926Q349"/>
<accession>A0A926Q349</accession>
<proteinExistence type="predicted"/>
<protein>
    <submittedName>
        <fullName evidence="1">Uncharacterized protein</fullName>
    </submittedName>
</protein>
<evidence type="ECO:0000313" key="1">
    <source>
        <dbReference type="EMBL" id="MBC9796539.1"/>
    </source>
</evidence>
<keyword evidence="2" id="KW-1185">Reference proteome</keyword>
<dbReference type="Proteomes" id="UP000653730">
    <property type="component" value="Unassembled WGS sequence"/>
</dbReference>